<dbReference type="GO" id="GO:0008081">
    <property type="term" value="F:phosphoric diester hydrolase activity"/>
    <property type="evidence" value="ECO:0007669"/>
    <property type="project" value="InterPro"/>
</dbReference>
<dbReference type="InterPro" id="IPR017946">
    <property type="entry name" value="PLC-like_Pdiesterase_TIM-brl"/>
</dbReference>
<dbReference type="SUPFAM" id="SSF51695">
    <property type="entry name" value="PLC-like phosphodiesterases"/>
    <property type="match status" value="1"/>
</dbReference>
<protein>
    <submittedName>
        <fullName evidence="2">PI-PLC X domain-containing protein</fullName>
    </submittedName>
</protein>
<dbReference type="HOGENOM" id="CLU_037358_3_0_1"/>
<dbReference type="PANTHER" id="PTHR13593:SF146">
    <property type="entry name" value="PLC-LIKE PHOSPHODIESTERASE"/>
    <property type="match status" value="1"/>
</dbReference>
<dbReference type="InterPro" id="IPR051057">
    <property type="entry name" value="PI-PLC_domain"/>
</dbReference>
<keyword evidence="1" id="KW-0732">Signal</keyword>
<dbReference type="Gene3D" id="3.20.20.190">
    <property type="entry name" value="Phosphatidylinositol (PI) phosphodiesterase"/>
    <property type="match status" value="1"/>
</dbReference>
<dbReference type="Pfam" id="PF26146">
    <property type="entry name" value="PI-PLC_X"/>
    <property type="match status" value="1"/>
</dbReference>
<dbReference type="PANTHER" id="PTHR13593">
    <property type="match status" value="1"/>
</dbReference>
<dbReference type="EMBL" id="JPOX01000038">
    <property type="protein sequence ID" value="KFX43067.1"/>
    <property type="molecule type" value="Genomic_DNA"/>
</dbReference>
<organism evidence="2">
    <name type="scientific">Talaromyces marneffei PM1</name>
    <dbReference type="NCBI Taxonomy" id="1077442"/>
    <lineage>
        <taxon>Eukaryota</taxon>
        <taxon>Fungi</taxon>
        <taxon>Dikarya</taxon>
        <taxon>Ascomycota</taxon>
        <taxon>Pezizomycotina</taxon>
        <taxon>Eurotiomycetes</taxon>
        <taxon>Eurotiomycetidae</taxon>
        <taxon>Eurotiales</taxon>
        <taxon>Trichocomaceae</taxon>
        <taxon>Talaromyces</taxon>
        <taxon>Talaromyces sect. Talaromyces</taxon>
    </lineage>
</organism>
<comment type="caution">
    <text evidence="2">The sequence shown here is derived from an EMBL/GenBank/DDBJ whole genome shotgun (WGS) entry which is preliminary data.</text>
</comment>
<name>A0A093US03_TALMA</name>
<gene>
    <name evidence="2" type="ORF">GQ26_0380360</name>
</gene>
<feature type="chain" id="PRO_5001891999" evidence="1">
    <location>
        <begin position="24"/>
        <end position="186"/>
    </location>
</feature>
<evidence type="ECO:0000313" key="2">
    <source>
        <dbReference type="EMBL" id="KFX43067.1"/>
    </source>
</evidence>
<dbReference type="AlphaFoldDB" id="A0A093US03"/>
<evidence type="ECO:0000256" key="1">
    <source>
        <dbReference type="SAM" id="SignalP"/>
    </source>
</evidence>
<feature type="signal peptide" evidence="1">
    <location>
        <begin position="1"/>
        <end position="23"/>
    </location>
</feature>
<proteinExistence type="predicted"/>
<dbReference type="GO" id="GO:0006629">
    <property type="term" value="P:lipid metabolic process"/>
    <property type="evidence" value="ECO:0007669"/>
    <property type="project" value="InterPro"/>
</dbReference>
<reference evidence="2" key="1">
    <citation type="journal article" date="2014" name="PLoS Genet.">
        <title>Signature Gene Expression Reveals Novel Clues to the Molecular Mechanisms of Dimorphic Transition in Penicillium marneffei.</title>
        <authorList>
            <person name="Yang E."/>
            <person name="Wang G."/>
            <person name="Cai J."/>
            <person name="Woo P.C."/>
            <person name="Lau S.K."/>
            <person name="Yuen K.-Y."/>
            <person name="Chow W.-N."/>
            <person name="Lin X."/>
        </authorList>
    </citation>
    <scope>NUCLEOTIDE SEQUENCE [LARGE SCALE GENOMIC DNA]</scope>
    <source>
        <strain evidence="2">PM1</strain>
    </source>
</reference>
<sequence length="186" mass="19866">MHLNTPLSLLTAAAATLTPLATAQCNGKTAYCDRSWSNITAVGAHDSPFVGSSLSDNQDINITAQLEMGIRFLQGQTHHFLGELMMCHTSCFLEDAGTLTNFLSEIKTWLDANPKEVVTVLVTNGDNVGIGNFSAAFESSGIDKYAYVPKTSPGVLPIGDWPTLQELIDQGKRVVAFLGMSLSSLG</sequence>
<accession>A0A093US03</accession>